<dbReference type="Gene3D" id="2.40.128.20">
    <property type="match status" value="1"/>
</dbReference>
<dbReference type="KEGG" id="cvn:111137923"/>
<name>A0A8B8F0M9_CRAVI</name>
<dbReference type="OrthoDB" id="565904at2759"/>
<dbReference type="InterPro" id="IPR012674">
    <property type="entry name" value="Calycin"/>
</dbReference>
<dbReference type="Proteomes" id="UP000694844">
    <property type="component" value="Chromosome 5"/>
</dbReference>
<dbReference type="RefSeq" id="XP_022345333.1">
    <property type="nucleotide sequence ID" value="XM_022489625.1"/>
</dbReference>
<reference evidence="2" key="1">
    <citation type="submission" date="2025-08" db="UniProtKB">
        <authorList>
            <consortium name="RefSeq"/>
        </authorList>
    </citation>
    <scope>IDENTIFICATION</scope>
    <source>
        <tissue evidence="2">Whole sample</tissue>
    </source>
</reference>
<evidence type="ECO:0000313" key="2">
    <source>
        <dbReference type="RefSeq" id="XP_022345333.1"/>
    </source>
</evidence>
<sequence length="211" mass="23442">MYISSNACSAMTGCQYYVLVCLSFVLCLRTTIALKCNFGTTHQVNHFNESGFLGTWHETERTTLQWGDNTWHSQVWEFQRGSDGHLYMAYTGYSQQTQSCSSSETGLLTPVGPGASYQLTAEGRYEASLQISYTDYKNIALVYMCYEPEVSGLCNRNRAHVSLLSRTISLTKAQRAVLMGHLDLACIEDGHIEQANTGLCQIPVPLIPVGK</sequence>
<gene>
    <name evidence="2" type="primary">LOC111137923</name>
</gene>
<organism evidence="1 2">
    <name type="scientific">Crassostrea virginica</name>
    <name type="common">Eastern oyster</name>
    <dbReference type="NCBI Taxonomy" id="6565"/>
    <lineage>
        <taxon>Eukaryota</taxon>
        <taxon>Metazoa</taxon>
        <taxon>Spiralia</taxon>
        <taxon>Lophotrochozoa</taxon>
        <taxon>Mollusca</taxon>
        <taxon>Bivalvia</taxon>
        <taxon>Autobranchia</taxon>
        <taxon>Pteriomorphia</taxon>
        <taxon>Ostreida</taxon>
        <taxon>Ostreoidea</taxon>
        <taxon>Ostreidae</taxon>
        <taxon>Crassostrea</taxon>
    </lineage>
</organism>
<dbReference type="GO" id="GO:0008289">
    <property type="term" value="F:lipid binding"/>
    <property type="evidence" value="ECO:0007669"/>
    <property type="project" value="UniProtKB-KW"/>
</dbReference>
<dbReference type="GeneID" id="111137923"/>
<accession>A0A8B8F0M9</accession>
<protein>
    <submittedName>
        <fullName evidence="2">Uncharacterized protein LOC111137923</fullName>
    </submittedName>
</protein>
<dbReference type="SUPFAM" id="SSF50814">
    <property type="entry name" value="Lipocalins"/>
    <property type="match status" value="1"/>
</dbReference>
<dbReference type="CDD" id="cd00301">
    <property type="entry name" value="lipocalin_FABP"/>
    <property type="match status" value="1"/>
</dbReference>
<evidence type="ECO:0000313" key="1">
    <source>
        <dbReference type="Proteomes" id="UP000694844"/>
    </source>
</evidence>
<keyword evidence="1" id="KW-1185">Reference proteome</keyword>
<dbReference type="AlphaFoldDB" id="A0A8B8F0M9"/>
<proteinExistence type="predicted"/>